<dbReference type="SUPFAM" id="SSF52047">
    <property type="entry name" value="RNI-like"/>
    <property type="match status" value="1"/>
</dbReference>
<sequence length="348" mass="39378">MSMVSTPQTFNASRRLTTLPNEIIGLIMRYLPPPDLATLCRTSQLMKNIGMPVLYRAVSLTTGSQFELFLKSIQCLSDDSLLYAAHQFDLKKSREPDVEPSWDFYHAGTFNALLCRLTLLKVLKLVTVVIDFTELFREGQFEQLTRLECNVTPRSAASLASFLRRHKTLTFLSLDAPRGLELSGPIILPNLTHFYGSSALLPAFDFRDVSLTMLGVMMKFESFDEHEPFELTGIPNAINLQVFDAIHPNEGEMLSRIATHLPHVERLAFSQSSRFAPRISLADTLDIETNLLKFDALRILNLGGVGGNHSDDRDTVVRWGAACETLQWITLNQQKWYRRKKGWAISVR</sequence>
<dbReference type="Pfam" id="PF12937">
    <property type="entry name" value="F-box-like"/>
    <property type="match status" value="1"/>
</dbReference>
<comment type="caution">
    <text evidence="2">The sequence shown here is derived from an EMBL/GenBank/DDBJ whole genome shotgun (WGS) entry which is preliminary data.</text>
</comment>
<gene>
    <name evidence="2" type="ORF">R3P38DRAFT_3356022</name>
</gene>
<organism evidence="2 3">
    <name type="scientific">Favolaschia claudopus</name>
    <dbReference type="NCBI Taxonomy" id="2862362"/>
    <lineage>
        <taxon>Eukaryota</taxon>
        <taxon>Fungi</taxon>
        <taxon>Dikarya</taxon>
        <taxon>Basidiomycota</taxon>
        <taxon>Agaricomycotina</taxon>
        <taxon>Agaricomycetes</taxon>
        <taxon>Agaricomycetidae</taxon>
        <taxon>Agaricales</taxon>
        <taxon>Marasmiineae</taxon>
        <taxon>Mycenaceae</taxon>
        <taxon>Favolaschia</taxon>
    </lineage>
</organism>
<feature type="domain" description="F-box" evidence="1">
    <location>
        <begin position="13"/>
        <end position="49"/>
    </location>
</feature>
<accession>A0AAW0BG80</accession>
<evidence type="ECO:0000313" key="2">
    <source>
        <dbReference type="EMBL" id="KAK7024704.1"/>
    </source>
</evidence>
<protein>
    <recommendedName>
        <fullName evidence="1">F-box domain-containing protein</fullName>
    </recommendedName>
</protein>
<name>A0AAW0BG80_9AGAR</name>
<dbReference type="InterPro" id="IPR001810">
    <property type="entry name" value="F-box_dom"/>
</dbReference>
<dbReference type="CDD" id="cd09917">
    <property type="entry name" value="F-box_SF"/>
    <property type="match status" value="1"/>
</dbReference>
<dbReference type="PROSITE" id="PS50181">
    <property type="entry name" value="FBOX"/>
    <property type="match status" value="1"/>
</dbReference>
<reference evidence="2 3" key="1">
    <citation type="journal article" date="2024" name="J Genomics">
        <title>Draft genome sequencing and assembly of Favolaschia claudopus CIRM-BRFM 2984 isolated from oak limbs.</title>
        <authorList>
            <person name="Navarro D."/>
            <person name="Drula E."/>
            <person name="Chaduli D."/>
            <person name="Cazenave R."/>
            <person name="Ahrendt S."/>
            <person name="Wang J."/>
            <person name="Lipzen A."/>
            <person name="Daum C."/>
            <person name="Barry K."/>
            <person name="Grigoriev I.V."/>
            <person name="Favel A."/>
            <person name="Rosso M.N."/>
            <person name="Martin F."/>
        </authorList>
    </citation>
    <scope>NUCLEOTIDE SEQUENCE [LARGE SCALE GENOMIC DNA]</scope>
    <source>
        <strain evidence="2 3">CIRM-BRFM 2984</strain>
    </source>
</reference>
<proteinExistence type="predicted"/>
<dbReference type="AlphaFoldDB" id="A0AAW0BG80"/>
<dbReference type="EMBL" id="JAWWNJ010000034">
    <property type="protein sequence ID" value="KAK7024704.1"/>
    <property type="molecule type" value="Genomic_DNA"/>
</dbReference>
<dbReference type="InterPro" id="IPR036047">
    <property type="entry name" value="F-box-like_dom_sf"/>
</dbReference>
<dbReference type="SUPFAM" id="SSF81383">
    <property type="entry name" value="F-box domain"/>
    <property type="match status" value="1"/>
</dbReference>
<dbReference type="Proteomes" id="UP001362999">
    <property type="component" value="Unassembled WGS sequence"/>
</dbReference>
<evidence type="ECO:0000259" key="1">
    <source>
        <dbReference type="PROSITE" id="PS50181"/>
    </source>
</evidence>
<evidence type="ECO:0000313" key="3">
    <source>
        <dbReference type="Proteomes" id="UP001362999"/>
    </source>
</evidence>
<keyword evidence="3" id="KW-1185">Reference proteome</keyword>